<comment type="caution">
    <text evidence="1">The sequence shown here is derived from an EMBL/GenBank/DDBJ whole genome shotgun (WGS) entry which is preliminary data.</text>
</comment>
<reference evidence="1 2" key="1">
    <citation type="submission" date="2014-09" db="EMBL/GenBank/DDBJ databases">
        <title>Lactobacillus mucosae CRL573 Genome Sequencing.</title>
        <authorList>
            <person name="Bleckwedel J."/>
            <person name="Teran L.C."/>
            <person name="Bonacina J."/>
            <person name="Saavedra L."/>
            <person name="Mozzi F.B."/>
            <person name="Raya R.R."/>
        </authorList>
    </citation>
    <scope>NUCLEOTIDE SEQUENCE [LARGE SCALE GENOMIC DNA]</scope>
    <source>
        <strain evidence="1 2">CRL573</strain>
    </source>
</reference>
<evidence type="ECO:0000313" key="2">
    <source>
        <dbReference type="Proteomes" id="UP000030001"/>
    </source>
</evidence>
<name>A0A099Y799_LIMMU</name>
<dbReference type="Proteomes" id="UP000030001">
    <property type="component" value="Unassembled WGS sequence"/>
</dbReference>
<gene>
    <name evidence="1" type="ORF">LX03_10745</name>
</gene>
<protein>
    <submittedName>
        <fullName evidence="1">Uncharacterized protein</fullName>
    </submittedName>
</protein>
<organism evidence="1 2">
    <name type="scientific">Limosilactobacillus mucosae</name>
    <name type="common">Lactobacillus mucosae</name>
    <dbReference type="NCBI Taxonomy" id="97478"/>
    <lineage>
        <taxon>Bacteria</taxon>
        <taxon>Bacillati</taxon>
        <taxon>Bacillota</taxon>
        <taxon>Bacilli</taxon>
        <taxon>Lactobacillales</taxon>
        <taxon>Lactobacillaceae</taxon>
        <taxon>Limosilactobacillus</taxon>
    </lineage>
</organism>
<dbReference type="EMBL" id="JROC01000038">
    <property type="protein sequence ID" value="KGL66099.1"/>
    <property type="molecule type" value="Genomic_DNA"/>
</dbReference>
<evidence type="ECO:0000313" key="1">
    <source>
        <dbReference type="EMBL" id="KGL66099.1"/>
    </source>
</evidence>
<sequence length="59" mass="6732">MIAAWLNDAVINFEWFQWDDRYLKAAATASSNGNDEQRGLLFTKAAIFLLKNIKSKVLL</sequence>
<proteinExistence type="predicted"/>
<dbReference type="AlphaFoldDB" id="A0A099Y799"/>
<accession>A0A099Y799</accession>